<dbReference type="GO" id="GO:0031505">
    <property type="term" value="P:fungal-type cell wall organization"/>
    <property type="evidence" value="ECO:0007669"/>
    <property type="project" value="TreeGrafter"/>
</dbReference>
<feature type="transmembrane region" description="Helical" evidence="2">
    <location>
        <begin position="234"/>
        <end position="254"/>
    </location>
</feature>
<dbReference type="PANTHER" id="PTHR28019:SF3">
    <property type="entry name" value="INTEGRAL MEMBRANE PROTEIN (AFU_ORTHOLOGUE AFUA_6G07470)"/>
    <property type="match status" value="1"/>
</dbReference>
<evidence type="ECO:0000256" key="1">
    <source>
        <dbReference type="SAM" id="MobiDB-lite"/>
    </source>
</evidence>
<dbReference type="InterPro" id="IPR009571">
    <property type="entry name" value="SUR7/Rim9-like_fungi"/>
</dbReference>
<proteinExistence type="predicted"/>
<feature type="transmembrane region" description="Helical" evidence="2">
    <location>
        <begin position="186"/>
        <end position="213"/>
    </location>
</feature>
<sequence>MGKLGRFSAIFIPMGLTIASLICLCIVLVGQTNKNMSLSNDLWFFKANTKDFNANPDLKIDKLPGANQIDNDLLKALQGAAKTDKLQDFYKVGFWGYCEGEIDSNGKENIKTCSERKNYFWFNPVEVWKLGDTPAQKLFPEDMQKGLETYHKVSRWMFTAFMIAVASTVVEILVGIAALFSRWGSFVTTIVSTVSTIFTFAAAITVTSLYATLVAVFESVMKPYNIKASMGKQMLATLWLGVAFSMASGFFWLFSVCCCSGKSSHKKTIVEKTPYTYERVASPYLGGSGNGHQMHDMGHSGGHGTSGSAYEPYRSRV</sequence>
<keyword evidence="2" id="KW-0472">Membrane</keyword>
<dbReference type="PANTHER" id="PTHR28019">
    <property type="entry name" value="CELL MEMBRANE PROTEIN YLR413W-RELATED"/>
    <property type="match status" value="1"/>
</dbReference>
<dbReference type="InterPro" id="IPR052413">
    <property type="entry name" value="SUR7_domain"/>
</dbReference>
<gene>
    <name evidence="3" type="ORF">CC80DRAFT_408478</name>
</gene>
<dbReference type="EMBL" id="ML976986">
    <property type="protein sequence ID" value="KAF1958760.1"/>
    <property type="molecule type" value="Genomic_DNA"/>
</dbReference>
<feature type="region of interest" description="Disordered" evidence="1">
    <location>
        <begin position="295"/>
        <end position="317"/>
    </location>
</feature>
<organism evidence="3 4">
    <name type="scientific">Byssothecium circinans</name>
    <dbReference type="NCBI Taxonomy" id="147558"/>
    <lineage>
        <taxon>Eukaryota</taxon>
        <taxon>Fungi</taxon>
        <taxon>Dikarya</taxon>
        <taxon>Ascomycota</taxon>
        <taxon>Pezizomycotina</taxon>
        <taxon>Dothideomycetes</taxon>
        <taxon>Pleosporomycetidae</taxon>
        <taxon>Pleosporales</taxon>
        <taxon>Massarineae</taxon>
        <taxon>Massarinaceae</taxon>
        <taxon>Byssothecium</taxon>
    </lineage>
</organism>
<dbReference type="AlphaFoldDB" id="A0A6A5U363"/>
<keyword evidence="4" id="KW-1185">Reference proteome</keyword>
<accession>A0A6A5U363</accession>
<evidence type="ECO:0000313" key="3">
    <source>
        <dbReference type="EMBL" id="KAF1958760.1"/>
    </source>
</evidence>
<dbReference type="GO" id="GO:0005886">
    <property type="term" value="C:plasma membrane"/>
    <property type="evidence" value="ECO:0007669"/>
    <property type="project" value="InterPro"/>
</dbReference>
<keyword evidence="2" id="KW-0812">Transmembrane</keyword>
<reference evidence="3" key="1">
    <citation type="journal article" date="2020" name="Stud. Mycol.">
        <title>101 Dothideomycetes genomes: a test case for predicting lifestyles and emergence of pathogens.</title>
        <authorList>
            <person name="Haridas S."/>
            <person name="Albert R."/>
            <person name="Binder M."/>
            <person name="Bloem J."/>
            <person name="Labutti K."/>
            <person name="Salamov A."/>
            <person name="Andreopoulos B."/>
            <person name="Baker S."/>
            <person name="Barry K."/>
            <person name="Bills G."/>
            <person name="Bluhm B."/>
            <person name="Cannon C."/>
            <person name="Castanera R."/>
            <person name="Culley D."/>
            <person name="Daum C."/>
            <person name="Ezra D."/>
            <person name="Gonzalez J."/>
            <person name="Henrissat B."/>
            <person name="Kuo A."/>
            <person name="Liang C."/>
            <person name="Lipzen A."/>
            <person name="Lutzoni F."/>
            <person name="Magnuson J."/>
            <person name="Mondo S."/>
            <person name="Nolan M."/>
            <person name="Ohm R."/>
            <person name="Pangilinan J."/>
            <person name="Park H.-J."/>
            <person name="Ramirez L."/>
            <person name="Alfaro M."/>
            <person name="Sun H."/>
            <person name="Tritt A."/>
            <person name="Yoshinaga Y."/>
            <person name="Zwiers L.-H."/>
            <person name="Turgeon B."/>
            <person name="Goodwin S."/>
            <person name="Spatafora J."/>
            <person name="Crous P."/>
            <person name="Grigoriev I."/>
        </authorList>
    </citation>
    <scope>NUCLEOTIDE SEQUENCE</scope>
    <source>
        <strain evidence="3">CBS 675.92</strain>
    </source>
</reference>
<evidence type="ECO:0000313" key="4">
    <source>
        <dbReference type="Proteomes" id="UP000800035"/>
    </source>
</evidence>
<evidence type="ECO:0000256" key="2">
    <source>
        <dbReference type="SAM" id="Phobius"/>
    </source>
</evidence>
<dbReference type="Pfam" id="PF06687">
    <property type="entry name" value="SUR7"/>
    <property type="match status" value="1"/>
</dbReference>
<keyword evidence="2" id="KW-1133">Transmembrane helix</keyword>
<feature type="transmembrane region" description="Helical" evidence="2">
    <location>
        <begin position="156"/>
        <end position="180"/>
    </location>
</feature>
<name>A0A6A5U363_9PLEO</name>
<protein>
    <recommendedName>
        <fullName evidence="5">Integral membrane protein-like protein</fullName>
    </recommendedName>
</protein>
<dbReference type="Proteomes" id="UP000800035">
    <property type="component" value="Unassembled WGS sequence"/>
</dbReference>
<evidence type="ECO:0008006" key="5">
    <source>
        <dbReference type="Google" id="ProtNLM"/>
    </source>
</evidence>
<feature type="transmembrane region" description="Helical" evidence="2">
    <location>
        <begin position="6"/>
        <end position="29"/>
    </location>
</feature>
<dbReference type="GO" id="GO:0051285">
    <property type="term" value="C:cell cortex of cell tip"/>
    <property type="evidence" value="ECO:0007669"/>
    <property type="project" value="TreeGrafter"/>
</dbReference>
<dbReference type="OrthoDB" id="4480814at2759"/>